<dbReference type="AlphaFoldDB" id="A0AA39XL42"/>
<protein>
    <submittedName>
        <fullName evidence="1">Uncharacterized protein</fullName>
    </submittedName>
</protein>
<dbReference type="Proteomes" id="UP001174934">
    <property type="component" value="Unassembled WGS sequence"/>
</dbReference>
<dbReference type="EMBL" id="JAULSR010000001">
    <property type="protein sequence ID" value="KAK0635999.1"/>
    <property type="molecule type" value="Genomic_DNA"/>
</dbReference>
<keyword evidence="2" id="KW-1185">Reference proteome</keyword>
<comment type="caution">
    <text evidence="1">The sequence shown here is derived from an EMBL/GenBank/DDBJ whole genome shotgun (WGS) entry which is preliminary data.</text>
</comment>
<accession>A0AA39XL42</accession>
<proteinExistence type="predicted"/>
<gene>
    <name evidence="1" type="ORF">B0T17DRAFT_612793</name>
</gene>
<name>A0AA39XL42_9PEZI</name>
<organism evidence="1 2">
    <name type="scientific">Bombardia bombarda</name>
    <dbReference type="NCBI Taxonomy" id="252184"/>
    <lineage>
        <taxon>Eukaryota</taxon>
        <taxon>Fungi</taxon>
        <taxon>Dikarya</taxon>
        <taxon>Ascomycota</taxon>
        <taxon>Pezizomycotina</taxon>
        <taxon>Sordariomycetes</taxon>
        <taxon>Sordariomycetidae</taxon>
        <taxon>Sordariales</taxon>
        <taxon>Lasiosphaeriaceae</taxon>
        <taxon>Bombardia</taxon>
    </lineage>
</organism>
<evidence type="ECO:0000313" key="1">
    <source>
        <dbReference type="EMBL" id="KAK0635999.1"/>
    </source>
</evidence>
<evidence type="ECO:0000313" key="2">
    <source>
        <dbReference type="Proteomes" id="UP001174934"/>
    </source>
</evidence>
<reference evidence="1" key="1">
    <citation type="submission" date="2023-06" db="EMBL/GenBank/DDBJ databases">
        <title>Genome-scale phylogeny and comparative genomics of the fungal order Sordariales.</title>
        <authorList>
            <consortium name="Lawrence Berkeley National Laboratory"/>
            <person name="Hensen N."/>
            <person name="Bonometti L."/>
            <person name="Westerberg I."/>
            <person name="Brannstrom I.O."/>
            <person name="Guillou S."/>
            <person name="Cros-Aarteil S."/>
            <person name="Calhoun S."/>
            <person name="Haridas S."/>
            <person name="Kuo A."/>
            <person name="Mondo S."/>
            <person name="Pangilinan J."/>
            <person name="Riley R."/>
            <person name="LaButti K."/>
            <person name="Andreopoulos B."/>
            <person name="Lipzen A."/>
            <person name="Chen C."/>
            <person name="Yanf M."/>
            <person name="Daum C."/>
            <person name="Ng V."/>
            <person name="Clum A."/>
            <person name="Steindorff A."/>
            <person name="Ohm R."/>
            <person name="Martin F."/>
            <person name="Silar P."/>
            <person name="Natvig D."/>
            <person name="Lalanne C."/>
            <person name="Gautier V."/>
            <person name="Ament-velasquez S.L."/>
            <person name="Kruys A."/>
            <person name="Hutchinson M.I."/>
            <person name="Powell A.J."/>
            <person name="Barry K."/>
            <person name="Miller A.N."/>
            <person name="Grigoriev I.V."/>
            <person name="Debuchy R."/>
            <person name="Gladieux P."/>
            <person name="Thoren M.H."/>
            <person name="Johannesson H."/>
        </authorList>
    </citation>
    <scope>NUCLEOTIDE SEQUENCE</scope>
    <source>
        <strain evidence="1">SMH3391-2</strain>
    </source>
</reference>
<sequence length="139" mass="14997">MPSSTPVGDSALDAMKKDICQHRRSIETLTRHHLGLRAGSFNLCVPIYVMSGVDERCILFRCAMSHKVAEAKYPGTVDEKLGCEVGAYVCMQEKCPDILSPPRGVFSNITTGGAVAVAVAVAIAIACRERNPLQANVHR</sequence>